<evidence type="ECO:0000313" key="3">
    <source>
        <dbReference type="Proteomes" id="UP000663868"/>
    </source>
</evidence>
<feature type="non-terminal residue" evidence="2">
    <location>
        <position position="1"/>
    </location>
</feature>
<feature type="compositionally biased region" description="Low complexity" evidence="1">
    <location>
        <begin position="1"/>
        <end position="10"/>
    </location>
</feature>
<comment type="caution">
    <text evidence="2">The sequence shown here is derived from an EMBL/GenBank/DDBJ whole genome shotgun (WGS) entry which is preliminary data.</text>
</comment>
<feature type="region of interest" description="Disordered" evidence="1">
    <location>
        <begin position="1"/>
        <end position="32"/>
    </location>
</feature>
<evidence type="ECO:0000313" key="2">
    <source>
        <dbReference type="EMBL" id="CAF4445041.1"/>
    </source>
</evidence>
<sequence>MHSSFSSSSSTEQSPIHRPYRHPSTSGIGDEP</sequence>
<dbReference type="EMBL" id="CAJOBB010030670">
    <property type="protein sequence ID" value="CAF4445041.1"/>
    <property type="molecule type" value="Genomic_DNA"/>
</dbReference>
<evidence type="ECO:0000256" key="1">
    <source>
        <dbReference type="SAM" id="MobiDB-lite"/>
    </source>
</evidence>
<name>A0A820S515_9BILA</name>
<accession>A0A820S515</accession>
<dbReference type="Proteomes" id="UP000663868">
    <property type="component" value="Unassembled WGS sequence"/>
</dbReference>
<reference evidence="2" key="1">
    <citation type="submission" date="2021-02" db="EMBL/GenBank/DDBJ databases">
        <authorList>
            <person name="Nowell W R."/>
        </authorList>
    </citation>
    <scope>NUCLEOTIDE SEQUENCE</scope>
</reference>
<proteinExistence type="predicted"/>
<organism evidence="2 3">
    <name type="scientific">Adineta steineri</name>
    <dbReference type="NCBI Taxonomy" id="433720"/>
    <lineage>
        <taxon>Eukaryota</taxon>
        <taxon>Metazoa</taxon>
        <taxon>Spiralia</taxon>
        <taxon>Gnathifera</taxon>
        <taxon>Rotifera</taxon>
        <taxon>Eurotatoria</taxon>
        <taxon>Bdelloidea</taxon>
        <taxon>Adinetida</taxon>
        <taxon>Adinetidae</taxon>
        <taxon>Adineta</taxon>
    </lineage>
</organism>
<feature type="compositionally biased region" description="Polar residues" evidence="1">
    <location>
        <begin position="23"/>
        <end position="32"/>
    </location>
</feature>
<gene>
    <name evidence="2" type="ORF">KXQ929_LOCUS53616</name>
</gene>
<dbReference type="AlphaFoldDB" id="A0A820S515"/>
<protein>
    <submittedName>
        <fullName evidence="2">Uncharacterized protein</fullName>
    </submittedName>
</protein>